<comment type="caution">
    <text evidence="1">The sequence shown here is derived from an EMBL/GenBank/DDBJ whole genome shotgun (WGS) entry which is preliminary data.</text>
</comment>
<sequence>MLRIFYSIIYGRNSFVQQLRLVGTDPQHRHIKHPYPILDPFINHIGGIHIVHKIFTYKQADTFKIGTAVVEVKHV</sequence>
<accession>A0A645AYH8</accession>
<dbReference type="AlphaFoldDB" id="A0A645AYH8"/>
<reference evidence="1" key="1">
    <citation type="submission" date="2019-08" db="EMBL/GenBank/DDBJ databases">
        <authorList>
            <person name="Kucharzyk K."/>
            <person name="Murdoch R.W."/>
            <person name="Higgins S."/>
            <person name="Loffler F."/>
        </authorList>
    </citation>
    <scope>NUCLEOTIDE SEQUENCE</scope>
</reference>
<organism evidence="1">
    <name type="scientific">bioreactor metagenome</name>
    <dbReference type="NCBI Taxonomy" id="1076179"/>
    <lineage>
        <taxon>unclassified sequences</taxon>
        <taxon>metagenomes</taxon>
        <taxon>ecological metagenomes</taxon>
    </lineage>
</organism>
<protein>
    <submittedName>
        <fullName evidence="1">Uncharacterized protein</fullName>
    </submittedName>
</protein>
<name>A0A645AYH8_9ZZZZ</name>
<proteinExistence type="predicted"/>
<gene>
    <name evidence="1" type="ORF">SDC9_105051</name>
</gene>
<evidence type="ECO:0000313" key="1">
    <source>
        <dbReference type="EMBL" id="MPM58220.1"/>
    </source>
</evidence>
<dbReference type="EMBL" id="VSSQ01016654">
    <property type="protein sequence ID" value="MPM58220.1"/>
    <property type="molecule type" value="Genomic_DNA"/>
</dbReference>